<gene>
    <name evidence="2" type="ORF">C8F04DRAFT_1068741</name>
</gene>
<feature type="transmembrane region" description="Helical" evidence="1">
    <location>
        <begin position="7"/>
        <end position="26"/>
    </location>
</feature>
<keyword evidence="1" id="KW-0812">Transmembrane</keyword>
<accession>A0AAD6TFS3</accession>
<evidence type="ECO:0000256" key="1">
    <source>
        <dbReference type="SAM" id="Phobius"/>
    </source>
</evidence>
<keyword evidence="1" id="KW-0472">Membrane</keyword>
<keyword evidence="3" id="KW-1185">Reference proteome</keyword>
<dbReference type="Proteomes" id="UP001218188">
    <property type="component" value="Unassembled WGS sequence"/>
</dbReference>
<comment type="caution">
    <text evidence="2">The sequence shown here is derived from an EMBL/GenBank/DDBJ whole genome shotgun (WGS) entry which is preliminary data.</text>
</comment>
<dbReference type="EMBL" id="JARJCM010000006">
    <property type="protein sequence ID" value="KAJ7044561.1"/>
    <property type="molecule type" value="Genomic_DNA"/>
</dbReference>
<evidence type="ECO:0000313" key="2">
    <source>
        <dbReference type="EMBL" id="KAJ7044561.1"/>
    </source>
</evidence>
<reference evidence="2" key="1">
    <citation type="submission" date="2023-03" db="EMBL/GenBank/DDBJ databases">
        <title>Massive genome expansion in bonnet fungi (Mycena s.s.) driven by repeated elements and novel gene families across ecological guilds.</title>
        <authorList>
            <consortium name="Lawrence Berkeley National Laboratory"/>
            <person name="Harder C.B."/>
            <person name="Miyauchi S."/>
            <person name="Viragh M."/>
            <person name="Kuo A."/>
            <person name="Thoen E."/>
            <person name="Andreopoulos B."/>
            <person name="Lu D."/>
            <person name="Skrede I."/>
            <person name="Drula E."/>
            <person name="Henrissat B."/>
            <person name="Morin E."/>
            <person name="Kohler A."/>
            <person name="Barry K."/>
            <person name="LaButti K."/>
            <person name="Morin E."/>
            <person name="Salamov A."/>
            <person name="Lipzen A."/>
            <person name="Mereny Z."/>
            <person name="Hegedus B."/>
            <person name="Baldrian P."/>
            <person name="Stursova M."/>
            <person name="Weitz H."/>
            <person name="Taylor A."/>
            <person name="Grigoriev I.V."/>
            <person name="Nagy L.G."/>
            <person name="Martin F."/>
            <person name="Kauserud H."/>
        </authorList>
    </citation>
    <scope>NUCLEOTIDE SEQUENCE</scope>
    <source>
        <strain evidence="2">CBHHK200</strain>
    </source>
</reference>
<proteinExistence type="predicted"/>
<keyword evidence="1" id="KW-1133">Transmembrane helix</keyword>
<feature type="transmembrane region" description="Helical" evidence="1">
    <location>
        <begin position="32"/>
        <end position="53"/>
    </location>
</feature>
<feature type="transmembrane region" description="Helical" evidence="1">
    <location>
        <begin position="65"/>
        <end position="96"/>
    </location>
</feature>
<dbReference type="AlphaFoldDB" id="A0AAD6TFS3"/>
<organism evidence="2 3">
    <name type="scientific">Mycena alexandri</name>
    <dbReference type="NCBI Taxonomy" id="1745969"/>
    <lineage>
        <taxon>Eukaryota</taxon>
        <taxon>Fungi</taxon>
        <taxon>Dikarya</taxon>
        <taxon>Basidiomycota</taxon>
        <taxon>Agaricomycotina</taxon>
        <taxon>Agaricomycetes</taxon>
        <taxon>Agaricomycetidae</taxon>
        <taxon>Agaricales</taxon>
        <taxon>Marasmiineae</taxon>
        <taxon>Mycenaceae</taxon>
        <taxon>Mycena</taxon>
    </lineage>
</organism>
<sequence>MSKYLPYILSILTIFISSTLLVVSMLDLGLLSFFINPCASLFTILYNVSLLVLARRRRRSDAPSYFSTCIICAYILAVLWFVAWSVTTMVLVSWAGNYRPENLHQQDGLPVTVETQRLQCFLAGLEFFAVGGIAVRGDFIAKAEGPDPESWRPMYEEEK</sequence>
<protein>
    <submittedName>
        <fullName evidence="2">Uncharacterized protein</fullName>
    </submittedName>
</protein>
<name>A0AAD6TFS3_9AGAR</name>
<evidence type="ECO:0000313" key="3">
    <source>
        <dbReference type="Proteomes" id="UP001218188"/>
    </source>
</evidence>